<dbReference type="GO" id="GO:0007399">
    <property type="term" value="P:nervous system development"/>
    <property type="evidence" value="ECO:0007669"/>
    <property type="project" value="UniProtKB-ARBA"/>
</dbReference>
<keyword evidence="5 15" id="KW-0863">Zinc-finger</keyword>
<evidence type="ECO:0000256" key="6">
    <source>
        <dbReference type="ARBA" id="ARBA00022833"/>
    </source>
</evidence>
<reference evidence="17" key="3">
    <citation type="submission" date="2025-08" db="UniProtKB">
        <authorList>
            <consortium name="Ensembl"/>
        </authorList>
    </citation>
    <scope>IDENTIFICATION</scope>
</reference>
<keyword evidence="4 15" id="KW-0479">Metal-binding</keyword>
<keyword evidence="7 15" id="KW-0805">Transcription regulation</keyword>
<dbReference type="InterPro" id="IPR014756">
    <property type="entry name" value="Ig_E-set"/>
</dbReference>
<reference evidence="17" key="2">
    <citation type="submission" date="2020-02" db="EMBL/GenBank/DDBJ databases">
        <title>Esox lucius (northern pike) genome, fEsoLuc1, primary haplotype.</title>
        <authorList>
            <person name="Myers G."/>
            <person name="Karagic N."/>
            <person name="Meyer A."/>
            <person name="Pippel M."/>
            <person name="Reichard M."/>
            <person name="Winkler S."/>
            <person name="Tracey A."/>
            <person name="Sims Y."/>
            <person name="Howe K."/>
            <person name="Rhie A."/>
            <person name="Formenti G."/>
            <person name="Durbin R."/>
            <person name="Fedrigo O."/>
            <person name="Jarvis E.D."/>
        </authorList>
    </citation>
    <scope>NUCLEOTIDE SEQUENCE [LARGE SCALE GENOMIC DNA]</scope>
</reference>
<evidence type="ECO:0000256" key="14">
    <source>
        <dbReference type="ARBA" id="ARBA00083991"/>
    </source>
</evidence>
<dbReference type="GO" id="GO:0000981">
    <property type="term" value="F:DNA-binding transcription factor activity, RNA polymerase II-specific"/>
    <property type="evidence" value="ECO:0007669"/>
    <property type="project" value="UniProtKB-ARBA"/>
</dbReference>
<evidence type="ECO:0000256" key="8">
    <source>
        <dbReference type="ARBA" id="ARBA00023125"/>
    </source>
</evidence>
<dbReference type="InterPro" id="IPR038006">
    <property type="entry name" value="COE_IPT"/>
</dbReference>
<comment type="similarity">
    <text evidence="2 15">Belongs to the COE family.</text>
</comment>
<evidence type="ECO:0000313" key="17">
    <source>
        <dbReference type="Ensembl" id="ENSELUP00000043603.1"/>
    </source>
</evidence>
<keyword evidence="18" id="KW-1185">Reference proteome</keyword>
<evidence type="ECO:0000256" key="11">
    <source>
        <dbReference type="ARBA" id="ARBA00023242"/>
    </source>
</evidence>
<dbReference type="FunFam" id="2.60.40.3180:FF:000001">
    <property type="entry name" value="transcription factor COE1 isoform X2"/>
    <property type="match status" value="1"/>
</dbReference>
<dbReference type="SUPFAM" id="SSF81296">
    <property type="entry name" value="E set domains"/>
    <property type="match status" value="1"/>
</dbReference>
<evidence type="ECO:0000256" key="13">
    <source>
        <dbReference type="ARBA" id="ARBA00077979"/>
    </source>
</evidence>
<dbReference type="GeneTree" id="ENSGT00950000182859"/>
<keyword evidence="9" id="KW-0010">Activator</keyword>
<dbReference type="Pfam" id="PF16422">
    <property type="entry name" value="COE1_DBD"/>
    <property type="match status" value="1"/>
</dbReference>
<evidence type="ECO:0000256" key="4">
    <source>
        <dbReference type="ARBA" id="ARBA00022723"/>
    </source>
</evidence>
<dbReference type="FunFam" id="2.60.40.10:FF:000021">
    <property type="entry name" value="transcription factor COE1 isoform X2"/>
    <property type="match status" value="1"/>
</dbReference>
<evidence type="ECO:0000256" key="15">
    <source>
        <dbReference type="RuleBase" id="RU004489"/>
    </source>
</evidence>
<accession>A0A6Q2WR06</accession>
<dbReference type="InterPro" id="IPR003523">
    <property type="entry name" value="Transcription_factor_COE"/>
</dbReference>
<keyword evidence="6 15" id="KW-0862">Zinc</keyword>
<dbReference type="Gene3D" id="1.10.287.4280">
    <property type="match status" value="1"/>
</dbReference>
<comment type="subcellular location">
    <subcellularLocation>
        <location evidence="1 15">Nucleus</location>
    </subcellularLocation>
</comment>
<evidence type="ECO:0000256" key="10">
    <source>
        <dbReference type="ARBA" id="ARBA00023163"/>
    </source>
</evidence>
<dbReference type="InterPro" id="IPR018350">
    <property type="entry name" value="Transcription_factor_COE_CS"/>
</dbReference>
<organism evidence="17 18">
    <name type="scientific">Esox lucius</name>
    <name type="common">Northern pike</name>
    <dbReference type="NCBI Taxonomy" id="8010"/>
    <lineage>
        <taxon>Eukaryota</taxon>
        <taxon>Metazoa</taxon>
        <taxon>Chordata</taxon>
        <taxon>Craniata</taxon>
        <taxon>Vertebrata</taxon>
        <taxon>Euteleostomi</taxon>
        <taxon>Actinopterygii</taxon>
        <taxon>Neopterygii</taxon>
        <taxon>Teleostei</taxon>
        <taxon>Protacanthopterygii</taxon>
        <taxon>Esociformes</taxon>
        <taxon>Esocidae</taxon>
        <taxon>Esox</taxon>
    </lineage>
</organism>
<dbReference type="GO" id="GO:0045944">
    <property type="term" value="P:positive regulation of transcription by RNA polymerase II"/>
    <property type="evidence" value="ECO:0007669"/>
    <property type="project" value="UniProtKB-ARBA"/>
</dbReference>
<evidence type="ECO:0000256" key="3">
    <source>
        <dbReference type="ARBA" id="ARBA00022473"/>
    </source>
</evidence>
<evidence type="ECO:0000259" key="16">
    <source>
        <dbReference type="SMART" id="SM00429"/>
    </source>
</evidence>
<dbReference type="PROSITE" id="PS01345">
    <property type="entry name" value="COE"/>
    <property type="match status" value="1"/>
</dbReference>
<dbReference type="InterPro" id="IPR032201">
    <property type="entry name" value="COE_HLH"/>
</dbReference>
<feature type="domain" description="IPT/TIG" evidence="16">
    <location>
        <begin position="252"/>
        <end position="336"/>
    </location>
</feature>
<evidence type="ECO:0000256" key="9">
    <source>
        <dbReference type="ARBA" id="ARBA00023159"/>
    </source>
</evidence>
<sequence>MFGIQNNIQRSGSVMKEEPMVAGMNAVRSWMQGAGVLDANTAAQSGVALARAHFEKQPPSNLRKSNFFHFVLALYDRQGQPVEIERTTFVGFVEKEKETSGEKTNNGIHYRLQLLYSNGIRTEQDFYVRLIDSMTKQAIIYEGQDKNPEMCRVLLTHEIMCSRCCDKKSCGNRNETPSDPVIIDRFFLKFFLKCNQNCLKNAGNPRDMRRFQVVVSTTVSVDGHVLSVSDNMFVHNNSKHGRRLSHPTSTATPCIKAISPSEGWTTGGATVIIIGDNFFDGLQVIFGNMLVWSELITAHAIRVQTPPRHIPGVVEVTLSYKSKQFCKGTPGRFIYTALNEPTIDYGFQRLQKVIPRHPGDQERLPKEVILKRAADLVEALYGMPHNNQEMILKRAADIAEALYTTVPRGHNQLTGLGTGSVHTGMMAVNSFPGSEVAQTANQVVPSSPTMTSSTSLPSNCSSSSGIFSFSPANMVSAAVKQKSAFAPVVRPQTSPPLTCTSTNGLQGVSGMLHLILS</sequence>
<gene>
    <name evidence="17" type="primary">EBF1</name>
</gene>
<dbReference type="GO" id="GO:0005634">
    <property type="term" value="C:nucleus"/>
    <property type="evidence" value="ECO:0007669"/>
    <property type="project" value="UniProtKB-SubCell"/>
</dbReference>
<dbReference type="Gene3D" id="2.60.40.3180">
    <property type="entry name" value="Transcription factor COE1, DNA-binding domain"/>
    <property type="match status" value="1"/>
</dbReference>
<keyword evidence="10 15" id="KW-0804">Transcription</keyword>
<reference evidence="17" key="4">
    <citation type="submission" date="2025-09" db="UniProtKB">
        <authorList>
            <consortium name="Ensembl"/>
        </authorList>
    </citation>
    <scope>IDENTIFICATION</scope>
</reference>
<dbReference type="CDD" id="cd01175">
    <property type="entry name" value="IPT_COE"/>
    <property type="match status" value="1"/>
</dbReference>
<dbReference type="InterPro" id="IPR038173">
    <property type="entry name" value="COE_DBD_sf"/>
</dbReference>
<dbReference type="Gene3D" id="2.60.40.10">
    <property type="entry name" value="Immunoglobulins"/>
    <property type="match status" value="1"/>
</dbReference>
<dbReference type="PANTHER" id="PTHR10747">
    <property type="entry name" value="TRANSCRIPTION FACTOR COE FAMILY MEMBER"/>
    <property type="match status" value="1"/>
</dbReference>
<evidence type="ECO:0000256" key="12">
    <source>
        <dbReference type="ARBA" id="ARBA00067867"/>
    </source>
</evidence>
<dbReference type="InterPro" id="IPR002909">
    <property type="entry name" value="IPT_dom"/>
</dbReference>
<protein>
    <recommendedName>
        <fullName evidence="12">Transcription factor COE4</fullName>
    </recommendedName>
    <alternativeName>
        <fullName evidence="13">Early B-cell factor 4</fullName>
    </alternativeName>
    <alternativeName>
        <fullName evidence="14">Olf-1/EBF-like 4</fullName>
    </alternativeName>
</protein>
<keyword evidence="11 15" id="KW-0539">Nucleus</keyword>
<dbReference type="Proteomes" id="UP000265140">
    <property type="component" value="Chromosome 4"/>
</dbReference>
<dbReference type="FunFam" id="1.10.287.4280:FF:000001">
    <property type="entry name" value="transcription factor COE1 isoform X2"/>
    <property type="match status" value="1"/>
</dbReference>
<dbReference type="GO" id="GO:0008270">
    <property type="term" value="F:zinc ion binding"/>
    <property type="evidence" value="ECO:0007669"/>
    <property type="project" value="UniProtKB-KW"/>
</dbReference>
<dbReference type="CDD" id="cd11606">
    <property type="entry name" value="COE_DBD"/>
    <property type="match status" value="1"/>
</dbReference>
<evidence type="ECO:0000256" key="7">
    <source>
        <dbReference type="ARBA" id="ARBA00023015"/>
    </source>
</evidence>
<evidence type="ECO:0000256" key="5">
    <source>
        <dbReference type="ARBA" id="ARBA00022771"/>
    </source>
</evidence>
<proteinExistence type="inferred from homology"/>
<evidence type="ECO:0000256" key="1">
    <source>
        <dbReference type="ARBA" id="ARBA00004123"/>
    </source>
</evidence>
<dbReference type="GO" id="GO:0000977">
    <property type="term" value="F:RNA polymerase II transcription regulatory region sequence-specific DNA binding"/>
    <property type="evidence" value="ECO:0007669"/>
    <property type="project" value="UniProtKB-ARBA"/>
</dbReference>
<dbReference type="Pfam" id="PF16423">
    <property type="entry name" value="COE1_HLH"/>
    <property type="match status" value="1"/>
</dbReference>
<dbReference type="Bgee" id="ENSELUG00000007199">
    <property type="expression patterns" value="Expressed in heart and 11 other cell types or tissues"/>
</dbReference>
<dbReference type="AlphaFoldDB" id="A0A6Q2WR06"/>
<dbReference type="Pfam" id="PF01833">
    <property type="entry name" value="TIG"/>
    <property type="match status" value="1"/>
</dbReference>
<dbReference type="InterPro" id="IPR032200">
    <property type="entry name" value="COE_DBD"/>
</dbReference>
<dbReference type="InterPro" id="IPR013783">
    <property type="entry name" value="Ig-like_fold"/>
</dbReference>
<dbReference type="Ensembl" id="ENSELUT00000082663.2">
    <property type="protein sequence ID" value="ENSELUP00000043603.1"/>
    <property type="gene ID" value="ENSELUG00000007199.3"/>
</dbReference>
<reference evidence="18" key="1">
    <citation type="journal article" date="2014" name="PLoS ONE">
        <title>The genome and linkage map of the northern pike (Esox lucius): conserved synteny revealed between the salmonid sister group and the Neoteleostei.</title>
        <authorList>
            <person name="Rondeau E.B."/>
            <person name="Minkley D.R."/>
            <person name="Leong J.S."/>
            <person name="Messmer A.M."/>
            <person name="Jantzen J.R."/>
            <person name="von Schalburg K.R."/>
            <person name="Lemon C."/>
            <person name="Bird N.H."/>
            <person name="Koop B.F."/>
        </authorList>
    </citation>
    <scope>NUCLEOTIDE SEQUENCE</scope>
</reference>
<keyword evidence="8 15" id="KW-0238">DNA-binding</keyword>
<evidence type="ECO:0000256" key="2">
    <source>
        <dbReference type="ARBA" id="ARBA00010340"/>
    </source>
</evidence>
<keyword evidence="3 15" id="KW-0217">Developmental protein</keyword>
<dbReference type="SMART" id="SM00429">
    <property type="entry name" value="IPT"/>
    <property type="match status" value="1"/>
</dbReference>
<evidence type="ECO:0000313" key="18">
    <source>
        <dbReference type="Proteomes" id="UP000265140"/>
    </source>
</evidence>
<name>A0A6Q2WR06_ESOLU</name>